<keyword evidence="1 2" id="KW-0238">DNA-binding</keyword>
<evidence type="ECO:0000256" key="1">
    <source>
        <dbReference type="ARBA" id="ARBA00023125"/>
    </source>
</evidence>
<dbReference type="EMBL" id="JABMOJ010000314">
    <property type="protein sequence ID" value="NQV65379.1"/>
    <property type="molecule type" value="Genomic_DNA"/>
</dbReference>
<protein>
    <submittedName>
        <fullName evidence="4">TetR/AcrR family transcriptional regulator</fullName>
    </submittedName>
</protein>
<evidence type="ECO:0000256" key="2">
    <source>
        <dbReference type="PROSITE-ProRule" id="PRU00335"/>
    </source>
</evidence>
<feature type="DNA-binding region" description="H-T-H motif" evidence="2">
    <location>
        <begin position="38"/>
        <end position="57"/>
    </location>
</feature>
<evidence type="ECO:0000313" key="5">
    <source>
        <dbReference type="Proteomes" id="UP000754644"/>
    </source>
</evidence>
<dbReference type="PANTHER" id="PTHR30055:SF178">
    <property type="entry name" value="POSSIBLE TRANSCRIPTIONAL REGULATORY PROTEIN"/>
    <property type="match status" value="1"/>
</dbReference>
<dbReference type="PROSITE" id="PS50977">
    <property type="entry name" value="HTH_TETR_2"/>
    <property type="match status" value="1"/>
</dbReference>
<dbReference type="GO" id="GO:0000976">
    <property type="term" value="F:transcription cis-regulatory region binding"/>
    <property type="evidence" value="ECO:0007669"/>
    <property type="project" value="TreeGrafter"/>
</dbReference>
<dbReference type="Proteomes" id="UP000754644">
    <property type="component" value="Unassembled WGS sequence"/>
</dbReference>
<dbReference type="SUPFAM" id="SSF46689">
    <property type="entry name" value="Homeodomain-like"/>
    <property type="match status" value="1"/>
</dbReference>
<evidence type="ECO:0000259" key="3">
    <source>
        <dbReference type="PROSITE" id="PS50977"/>
    </source>
</evidence>
<dbReference type="PANTHER" id="PTHR30055">
    <property type="entry name" value="HTH-TYPE TRANSCRIPTIONAL REGULATOR RUTR"/>
    <property type="match status" value="1"/>
</dbReference>
<dbReference type="InterPro" id="IPR009057">
    <property type="entry name" value="Homeodomain-like_sf"/>
</dbReference>
<dbReference type="PRINTS" id="PR00455">
    <property type="entry name" value="HTHTETR"/>
</dbReference>
<organism evidence="4 5">
    <name type="scientific">SAR86 cluster bacterium</name>
    <dbReference type="NCBI Taxonomy" id="2030880"/>
    <lineage>
        <taxon>Bacteria</taxon>
        <taxon>Pseudomonadati</taxon>
        <taxon>Pseudomonadota</taxon>
        <taxon>Gammaproteobacteria</taxon>
        <taxon>SAR86 cluster</taxon>
    </lineage>
</organism>
<gene>
    <name evidence="4" type="ORF">HQ497_08435</name>
</gene>
<sequence length="219" mass="24385">MSSNLKRARTEAQKDFRRQQILDAAEAHFRDVGYEAFSMGNLAKLAGVVKGTLYLYFKTREEVFLTLYNQSLVRWSQVFLNRLDRPMDDNDYVKILYVTAMADGSFVPLLARLEHVIEHNVAIERLVESKRIFIDRVAKIAETSAAILGLNQPQALEVVRTMGVLLVGATRADQGPSLQGEAIPADVQALIEAFSSENIFIKNACRIIAGVRADASPAE</sequence>
<comment type="caution">
    <text evidence="4">The sequence shown here is derived from an EMBL/GenBank/DDBJ whole genome shotgun (WGS) entry which is preliminary data.</text>
</comment>
<dbReference type="InterPro" id="IPR041483">
    <property type="entry name" value="TetR_C_34"/>
</dbReference>
<dbReference type="Gene3D" id="1.10.357.10">
    <property type="entry name" value="Tetracycline Repressor, domain 2"/>
    <property type="match status" value="1"/>
</dbReference>
<dbReference type="AlphaFoldDB" id="A0A972VXX5"/>
<reference evidence="4" key="1">
    <citation type="submission" date="2020-05" db="EMBL/GenBank/DDBJ databases">
        <title>Sulfur intermediates as new biogeochemical hubs in an aquatic model microbial ecosystem.</title>
        <authorList>
            <person name="Vigneron A."/>
        </authorList>
    </citation>
    <scope>NUCLEOTIDE SEQUENCE</scope>
    <source>
        <strain evidence="4">Bin.250</strain>
    </source>
</reference>
<evidence type="ECO:0000313" key="4">
    <source>
        <dbReference type="EMBL" id="NQV65379.1"/>
    </source>
</evidence>
<dbReference type="GO" id="GO:0003700">
    <property type="term" value="F:DNA-binding transcription factor activity"/>
    <property type="evidence" value="ECO:0007669"/>
    <property type="project" value="TreeGrafter"/>
</dbReference>
<dbReference type="Pfam" id="PF17929">
    <property type="entry name" value="TetR_C_34"/>
    <property type="match status" value="1"/>
</dbReference>
<proteinExistence type="predicted"/>
<dbReference type="InterPro" id="IPR050109">
    <property type="entry name" value="HTH-type_TetR-like_transc_reg"/>
</dbReference>
<name>A0A972VXX5_9GAMM</name>
<feature type="domain" description="HTH tetR-type" evidence="3">
    <location>
        <begin position="15"/>
        <end position="75"/>
    </location>
</feature>
<dbReference type="InterPro" id="IPR001647">
    <property type="entry name" value="HTH_TetR"/>
</dbReference>
<accession>A0A972VXX5</accession>
<dbReference type="Pfam" id="PF00440">
    <property type="entry name" value="TetR_N"/>
    <property type="match status" value="1"/>
</dbReference>